<feature type="non-terminal residue" evidence="1">
    <location>
        <position position="1"/>
    </location>
</feature>
<feature type="non-terminal residue" evidence="1">
    <location>
        <position position="98"/>
    </location>
</feature>
<proteinExistence type="predicted"/>
<gene>
    <name evidence="1" type="ORF">PCOR1329_LOCUS28596</name>
</gene>
<evidence type="ECO:0000313" key="2">
    <source>
        <dbReference type="Proteomes" id="UP001189429"/>
    </source>
</evidence>
<reference evidence="1" key="1">
    <citation type="submission" date="2023-10" db="EMBL/GenBank/DDBJ databases">
        <authorList>
            <person name="Chen Y."/>
            <person name="Shah S."/>
            <person name="Dougan E. K."/>
            <person name="Thang M."/>
            <person name="Chan C."/>
        </authorList>
    </citation>
    <scope>NUCLEOTIDE SEQUENCE [LARGE SCALE GENOMIC DNA]</scope>
</reference>
<evidence type="ECO:0000313" key="1">
    <source>
        <dbReference type="EMBL" id="CAK0829764.1"/>
    </source>
</evidence>
<protein>
    <submittedName>
        <fullName evidence="1">Uncharacterized protein</fullName>
    </submittedName>
</protein>
<name>A0ABN9SCP2_9DINO</name>
<dbReference type="Proteomes" id="UP001189429">
    <property type="component" value="Unassembled WGS sequence"/>
</dbReference>
<dbReference type="EMBL" id="CAUYUJ010010590">
    <property type="protein sequence ID" value="CAK0829764.1"/>
    <property type="molecule type" value="Genomic_DNA"/>
</dbReference>
<sequence>DIDVSGDVVEFQCGVESRGPVCEGIPTACVGMKNFDVSGDVRSDFTPQLGDTMAHAVEEQVDAGDVSSEDVELGCPGGHKLTLRRRPPFASECEWCHR</sequence>
<keyword evidence="2" id="KW-1185">Reference proteome</keyword>
<comment type="caution">
    <text evidence="1">The sequence shown here is derived from an EMBL/GenBank/DDBJ whole genome shotgun (WGS) entry which is preliminary data.</text>
</comment>
<organism evidence="1 2">
    <name type="scientific">Prorocentrum cordatum</name>
    <dbReference type="NCBI Taxonomy" id="2364126"/>
    <lineage>
        <taxon>Eukaryota</taxon>
        <taxon>Sar</taxon>
        <taxon>Alveolata</taxon>
        <taxon>Dinophyceae</taxon>
        <taxon>Prorocentrales</taxon>
        <taxon>Prorocentraceae</taxon>
        <taxon>Prorocentrum</taxon>
    </lineage>
</organism>
<accession>A0ABN9SCP2</accession>